<keyword evidence="1" id="KW-0678">Repressor</keyword>
<keyword evidence="2" id="KW-0805">Transcription regulation</keyword>
<dbReference type="Gene3D" id="1.10.1660.10">
    <property type="match status" value="1"/>
</dbReference>
<keyword evidence="7" id="KW-1185">Reference proteome</keyword>
<dbReference type="InterPro" id="IPR047057">
    <property type="entry name" value="MerR_fam"/>
</dbReference>
<dbReference type="PROSITE" id="PS50937">
    <property type="entry name" value="HTH_MERR_2"/>
    <property type="match status" value="1"/>
</dbReference>
<comment type="caution">
    <text evidence="6">The sequence shown here is derived from an EMBL/GenBank/DDBJ whole genome shotgun (WGS) entry which is preliminary data.</text>
</comment>
<dbReference type="PANTHER" id="PTHR30204">
    <property type="entry name" value="REDOX-CYCLING DRUG-SENSING TRANSCRIPTIONAL ACTIVATOR SOXR"/>
    <property type="match status" value="1"/>
</dbReference>
<dbReference type="SMART" id="SM00422">
    <property type="entry name" value="HTH_MERR"/>
    <property type="match status" value="1"/>
</dbReference>
<gene>
    <name evidence="6" type="ORF">GCM10009851_31140</name>
</gene>
<keyword evidence="4" id="KW-0804">Transcription</keyword>
<dbReference type="Pfam" id="PF13411">
    <property type="entry name" value="MerR_1"/>
    <property type="match status" value="1"/>
</dbReference>
<evidence type="ECO:0000259" key="5">
    <source>
        <dbReference type="PROSITE" id="PS50937"/>
    </source>
</evidence>
<dbReference type="InterPro" id="IPR000551">
    <property type="entry name" value="MerR-type_HTH_dom"/>
</dbReference>
<evidence type="ECO:0000256" key="2">
    <source>
        <dbReference type="ARBA" id="ARBA00023015"/>
    </source>
</evidence>
<keyword evidence="3" id="KW-0238">DNA-binding</keyword>
<evidence type="ECO:0000313" key="6">
    <source>
        <dbReference type="EMBL" id="GAA2243673.1"/>
    </source>
</evidence>
<dbReference type="SUPFAM" id="SSF46955">
    <property type="entry name" value="Putative DNA-binding domain"/>
    <property type="match status" value="1"/>
</dbReference>
<accession>A0ABN3DXD0</accession>
<evidence type="ECO:0000256" key="3">
    <source>
        <dbReference type="ARBA" id="ARBA00023125"/>
    </source>
</evidence>
<evidence type="ECO:0000313" key="7">
    <source>
        <dbReference type="Proteomes" id="UP001500929"/>
    </source>
</evidence>
<dbReference type="EMBL" id="BAAAQY010000010">
    <property type="protein sequence ID" value="GAA2243673.1"/>
    <property type="molecule type" value="Genomic_DNA"/>
</dbReference>
<organism evidence="6 7">
    <name type="scientific">Herbiconiux moechotypicola</name>
    <dbReference type="NCBI Taxonomy" id="637393"/>
    <lineage>
        <taxon>Bacteria</taxon>
        <taxon>Bacillati</taxon>
        <taxon>Actinomycetota</taxon>
        <taxon>Actinomycetes</taxon>
        <taxon>Micrococcales</taxon>
        <taxon>Microbacteriaceae</taxon>
        <taxon>Herbiconiux</taxon>
    </lineage>
</organism>
<dbReference type="Proteomes" id="UP001500929">
    <property type="component" value="Unassembled WGS sequence"/>
</dbReference>
<evidence type="ECO:0000256" key="4">
    <source>
        <dbReference type="ARBA" id="ARBA00023163"/>
    </source>
</evidence>
<evidence type="ECO:0000256" key="1">
    <source>
        <dbReference type="ARBA" id="ARBA00022491"/>
    </source>
</evidence>
<name>A0ABN3DXD0_9MICO</name>
<protein>
    <submittedName>
        <fullName evidence="6">MerR family transcriptional regulator</fullName>
    </submittedName>
</protein>
<dbReference type="CDD" id="cd00592">
    <property type="entry name" value="HTH_MerR-like"/>
    <property type="match status" value="1"/>
</dbReference>
<feature type="domain" description="HTH merR-type" evidence="5">
    <location>
        <begin position="2"/>
        <end position="70"/>
    </location>
</feature>
<reference evidence="6 7" key="1">
    <citation type="journal article" date="2019" name="Int. J. Syst. Evol. Microbiol.">
        <title>The Global Catalogue of Microorganisms (GCM) 10K type strain sequencing project: providing services to taxonomists for standard genome sequencing and annotation.</title>
        <authorList>
            <consortium name="The Broad Institute Genomics Platform"/>
            <consortium name="The Broad Institute Genome Sequencing Center for Infectious Disease"/>
            <person name="Wu L."/>
            <person name="Ma J."/>
        </authorList>
    </citation>
    <scope>NUCLEOTIDE SEQUENCE [LARGE SCALE GENOMIC DNA]</scope>
    <source>
        <strain evidence="6 7">JCM 16117</strain>
    </source>
</reference>
<sequence length="252" mass="27380">MAWSTRELAELAGTTVNTVRYYHRLGLLDQPEREDNGYKQYQVHHLVTLLRIRRLAALGVPLAQIEAVSTPGDAPGEGGATDALLALDRELAASIERLQQAREGIAAILRDHAPADVPAGFEAVASRLSSADSSMIHIYSQLYDAEALADVRAMVETDDDPVNREIDALPADADDAARQRLVDLLVPTLAQNLRDFPWLSEPESRLSKSVGTTQRAIVAAVVELYNPAQLDVLARASILAAEIVRSERENGA</sequence>
<dbReference type="RefSeq" id="WP_259480234.1">
    <property type="nucleotide sequence ID" value="NZ_BAAAQY010000010.1"/>
</dbReference>
<proteinExistence type="predicted"/>
<dbReference type="PANTHER" id="PTHR30204:SF69">
    <property type="entry name" value="MERR-FAMILY TRANSCRIPTIONAL REGULATOR"/>
    <property type="match status" value="1"/>
</dbReference>
<dbReference type="InterPro" id="IPR009061">
    <property type="entry name" value="DNA-bd_dom_put_sf"/>
</dbReference>